<comment type="cofactor">
    <cofactor evidence="1">
        <name>pantetheine 4'-phosphate</name>
        <dbReference type="ChEBI" id="CHEBI:47942"/>
    </cofactor>
</comment>
<dbReference type="EMBL" id="JBIRPU010000005">
    <property type="protein sequence ID" value="MFI0793172.1"/>
    <property type="molecule type" value="Genomic_DNA"/>
</dbReference>
<dbReference type="InterPro" id="IPR042099">
    <property type="entry name" value="ANL_N_sf"/>
</dbReference>
<evidence type="ECO:0000313" key="7">
    <source>
        <dbReference type="Proteomes" id="UP001611075"/>
    </source>
</evidence>
<keyword evidence="7" id="KW-1185">Reference proteome</keyword>
<dbReference type="Proteomes" id="UP001611075">
    <property type="component" value="Unassembled WGS sequence"/>
</dbReference>
<dbReference type="CDD" id="cd05930">
    <property type="entry name" value="A_NRPS"/>
    <property type="match status" value="1"/>
</dbReference>
<dbReference type="InterPro" id="IPR023213">
    <property type="entry name" value="CAT-like_dom_sf"/>
</dbReference>
<protein>
    <submittedName>
        <fullName evidence="6">Amino acid adenylation domain-containing protein</fullName>
    </submittedName>
</protein>
<organism evidence="6 7">
    <name type="scientific">Micromonospora rubida</name>
    <dbReference type="NCBI Taxonomy" id="2697657"/>
    <lineage>
        <taxon>Bacteria</taxon>
        <taxon>Bacillati</taxon>
        <taxon>Actinomycetota</taxon>
        <taxon>Actinomycetes</taxon>
        <taxon>Micromonosporales</taxon>
        <taxon>Micromonosporaceae</taxon>
        <taxon>Micromonospora</taxon>
    </lineage>
</organism>
<dbReference type="SUPFAM" id="SSF56801">
    <property type="entry name" value="Acetyl-CoA synthetase-like"/>
    <property type="match status" value="1"/>
</dbReference>
<dbReference type="SUPFAM" id="SSF52777">
    <property type="entry name" value="CoA-dependent acyltransferases"/>
    <property type="match status" value="2"/>
</dbReference>
<dbReference type="RefSeq" id="WP_396678366.1">
    <property type="nucleotide sequence ID" value="NZ_JBIRPU010000005.1"/>
</dbReference>
<keyword evidence="3" id="KW-0597">Phosphoprotein</keyword>
<dbReference type="Pfam" id="PF00501">
    <property type="entry name" value="AMP-binding"/>
    <property type="match status" value="1"/>
</dbReference>
<dbReference type="InterPro" id="IPR020806">
    <property type="entry name" value="PKS_PP-bd"/>
</dbReference>
<dbReference type="InterPro" id="IPR020845">
    <property type="entry name" value="AMP-binding_CS"/>
</dbReference>
<dbReference type="SMART" id="SM00823">
    <property type="entry name" value="PKS_PP"/>
    <property type="match status" value="1"/>
</dbReference>
<dbReference type="Gene3D" id="3.30.559.30">
    <property type="entry name" value="Nonribosomal peptide synthetase, condensation domain"/>
    <property type="match status" value="1"/>
</dbReference>
<feature type="region of interest" description="Disordered" evidence="4">
    <location>
        <begin position="707"/>
        <end position="732"/>
    </location>
</feature>
<dbReference type="PANTHER" id="PTHR45527:SF1">
    <property type="entry name" value="FATTY ACID SYNTHASE"/>
    <property type="match status" value="1"/>
</dbReference>
<dbReference type="Pfam" id="PF00550">
    <property type="entry name" value="PP-binding"/>
    <property type="match status" value="1"/>
</dbReference>
<evidence type="ECO:0000256" key="1">
    <source>
        <dbReference type="ARBA" id="ARBA00001957"/>
    </source>
</evidence>
<keyword evidence="2" id="KW-0596">Phosphopantetheine</keyword>
<dbReference type="PANTHER" id="PTHR45527">
    <property type="entry name" value="NONRIBOSOMAL PEPTIDE SYNTHETASE"/>
    <property type="match status" value="1"/>
</dbReference>
<dbReference type="Gene3D" id="3.40.50.12780">
    <property type="entry name" value="N-terminal domain of ligase-like"/>
    <property type="match status" value="1"/>
</dbReference>
<dbReference type="InterPro" id="IPR006162">
    <property type="entry name" value="Ppantetheine_attach_site"/>
</dbReference>
<evidence type="ECO:0000256" key="3">
    <source>
        <dbReference type="ARBA" id="ARBA00022553"/>
    </source>
</evidence>
<dbReference type="SUPFAM" id="SSF47336">
    <property type="entry name" value="ACP-like"/>
    <property type="match status" value="1"/>
</dbReference>
<evidence type="ECO:0000256" key="4">
    <source>
        <dbReference type="SAM" id="MobiDB-lite"/>
    </source>
</evidence>
<dbReference type="Pfam" id="PF13193">
    <property type="entry name" value="AMP-binding_C"/>
    <property type="match status" value="1"/>
</dbReference>
<dbReference type="PROSITE" id="PS50075">
    <property type="entry name" value="CARRIER"/>
    <property type="match status" value="1"/>
</dbReference>
<comment type="caution">
    <text evidence="6">The sequence shown here is derived from an EMBL/GenBank/DDBJ whole genome shotgun (WGS) entry which is preliminary data.</text>
</comment>
<dbReference type="InterPro" id="IPR025110">
    <property type="entry name" value="AMP-bd_C"/>
</dbReference>
<dbReference type="InterPro" id="IPR045851">
    <property type="entry name" value="AMP-bd_C_sf"/>
</dbReference>
<evidence type="ECO:0000259" key="5">
    <source>
        <dbReference type="PROSITE" id="PS50075"/>
    </source>
</evidence>
<dbReference type="Gene3D" id="3.30.559.10">
    <property type="entry name" value="Chloramphenicol acetyltransferase-like domain"/>
    <property type="match status" value="1"/>
</dbReference>
<dbReference type="PROSITE" id="PS00012">
    <property type="entry name" value="PHOSPHOPANTETHEINE"/>
    <property type="match status" value="1"/>
</dbReference>
<proteinExistence type="predicted"/>
<feature type="region of interest" description="Disordered" evidence="4">
    <location>
        <begin position="1008"/>
        <end position="1029"/>
    </location>
</feature>
<reference evidence="6 7" key="1">
    <citation type="submission" date="2024-10" db="EMBL/GenBank/DDBJ databases">
        <title>The Natural Products Discovery Center: Release of the First 8490 Sequenced Strains for Exploring Actinobacteria Biosynthetic Diversity.</title>
        <authorList>
            <person name="Kalkreuter E."/>
            <person name="Kautsar S.A."/>
            <person name="Yang D."/>
            <person name="Bader C.D."/>
            <person name="Teijaro C.N."/>
            <person name="Fluegel L."/>
            <person name="Davis C.M."/>
            <person name="Simpson J.R."/>
            <person name="Lauterbach L."/>
            <person name="Steele A.D."/>
            <person name="Gui C."/>
            <person name="Meng S."/>
            <person name="Li G."/>
            <person name="Viehrig K."/>
            <person name="Ye F."/>
            <person name="Su P."/>
            <person name="Kiefer A.F."/>
            <person name="Nichols A."/>
            <person name="Cepeda A.J."/>
            <person name="Yan W."/>
            <person name="Fan B."/>
            <person name="Jiang Y."/>
            <person name="Adhikari A."/>
            <person name="Zheng C.-J."/>
            <person name="Schuster L."/>
            <person name="Cowan T.M."/>
            <person name="Smanski M.J."/>
            <person name="Chevrette M.G."/>
            <person name="De Carvalho L.P.S."/>
            <person name="Shen B."/>
        </authorList>
    </citation>
    <scope>NUCLEOTIDE SEQUENCE [LARGE SCALE GENOMIC DNA]</scope>
    <source>
        <strain evidence="6 7">NPDC021253</strain>
    </source>
</reference>
<dbReference type="InterPro" id="IPR010071">
    <property type="entry name" value="AA_adenyl_dom"/>
</dbReference>
<sequence>MPDTAAWERHLQDVPRAVNLPADRTTGAPDAVPVAREVPGGPYPAGDLLAGVGALLYRYGGEPRLLVGRAVPATGRLLAVQLTVDGGQTGAELRDAAARALGAAVDLGEVTGAELAGLRGLDPAGGQRPCHAVVTDGPPEQAAPDIAELTVTTTAQGRTVLVADPRFAPATVERLAGHLGRLLTALAGDADARVAELPLLGADERAAILYDWNDTAREFPPEQFPELVARVAREAPERPAVVYGDRALSYGDLDSGANRLAQHLAGLGVGRGDRVGVCLERCPESILAQLATFRLAATAVLLDPEYPQERLEFMVDDSRAAAVLTRAGLRGRLGDVACPVVLVEGDEWRSAPAVDPGCPVADEEVCHIAYTSGSTGRPKAVQLRHGPLRNTVHVLREQCGLAPGERGTWLCSPGFGLVQVDCFPILSVGGTVHIPDPSVAASPEQLRDWLVEQRITQSLVLTAMAERLWRLDWPADTTLRWMRIAGERVRSWPDPTLPFRVLNVYGSAEATVVGTCDLSGLAAEAPEGRPDRMPPVGRPVANVRAYVLDANRQPVPPGVLGELYISGESLSRGYLNRPEANGTKFLPNELPGDPYPVLYRSGDVARYWPDGTVEIVGRTDNEVKIRGYRVHLGEIESVLAEQPGVRQCAVLAREDTPGERRLVAYIEPDRARPPEMTAVRGALRRLLPTYMVPAAYVVDDLPTTANGKIDRAALPPPPRTRPELDTPYRAPQDPAQERVARIWAEVLDLDEIGVDDDFFELGGDSLRAMRLLARLRDEAQLRLKMSELFRTPTVAALVDRAGARRAPAVVAHDEAGLVVAHDEAGLVVAHDEAGLVVAHDEAGRHEPFGLDAAQAALLGGPGVRYVEWRRDWLDVDRFVAAWQCLLQRQDALRLVLATDGTQRVARFAPAPPPVLDLTGAGDDEVADRLDVVRAELLAEPFDLRQGPPHRLRLTLLPDEVVAVHLAVHPAVADDRSLDEVVPRLLAAGYEDLDGPAPEVTVRDLLLGGDTPSTVGDPVGAPVAPDPVRRQGAVPDGWRALTAAARHAGTTPDELLGELAAGAYAEVTGASATRMPAPAGAPAVARDVVGPLTGGPADSGPVVAVRLLPADDGGEDWTPARRANLLPGVAADLTARVDGVGLCLDWTCERAALAPELLDRVDAALRARLADPASLPPAPVPVGG</sequence>
<feature type="domain" description="Carrier" evidence="5">
    <location>
        <begin position="730"/>
        <end position="805"/>
    </location>
</feature>
<dbReference type="PROSITE" id="PS00455">
    <property type="entry name" value="AMP_BINDING"/>
    <property type="match status" value="1"/>
</dbReference>
<dbReference type="Gene3D" id="3.30.300.30">
    <property type="match status" value="1"/>
</dbReference>
<gene>
    <name evidence="6" type="ORF">ACH4OY_10795</name>
</gene>
<evidence type="ECO:0000313" key="6">
    <source>
        <dbReference type="EMBL" id="MFI0793172.1"/>
    </source>
</evidence>
<dbReference type="NCBIfam" id="TIGR01733">
    <property type="entry name" value="AA-adenyl-dom"/>
    <property type="match status" value="1"/>
</dbReference>
<dbReference type="InterPro" id="IPR000873">
    <property type="entry name" value="AMP-dep_synth/lig_dom"/>
</dbReference>
<dbReference type="InterPro" id="IPR009081">
    <property type="entry name" value="PP-bd_ACP"/>
</dbReference>
<accession>A0ABW7SHM1</accession>
<dbReference type="Gene3D" id="1.10.1200.10">
    <property type="entry name" value="ACP-like"/>
    <property type="match status" value="1"/>
</dbReference>
<name>A0ABW7SHM1_9ACTN</name>
<evidence type="ECO:0000256" key="2">
    <source>
        <dbReference type="ARBA" id="ARBA00022450"/>
    </source>
</evidence>
<dbReference type="InterPro" id="IPR036736">
    <property type="entry name" value="ACP-like_sf"/>
</dbReference>